<accession>A0A7J6B4W9</accession>
<dbReference type="AlphaFoldDB" id="A0A7J6B4W9"/>
<evidence type="ECO:0000256" key="1">
    <source>
        <dbReference type="SAM" id="MobiDB-lite"/>
    </source>
</evidence>
<organism evidence="2 3">
    <name type="scientific">Ameiurus melas</name>
    <name type="common">Black bullhead</name>
    <name type="synonym">Silurus melas</name>
    <dbReference type="NCBI Taxonomy" id="219545"/>
    <lineage>
        <taxon>Eukaryota</taxon>
        <taxon>Metazoa</taxon>
        <taxon>Chordata</taxon>
        <taxon>Craniata</taxon>
        <taxon>Vertebrata</taxon>
        <taxon>Euteleostomi</taxon>
        <taxon>Actinopterygii</taxon>
        <taxon>Neopterygii</taxon>
        <taxon>Teleostei</taxon>
        <taxon>Ostariophysi</taxon>
        <taxon>Siluriformes</taxon>
        <taxon>Ictaluridae</taxon>
        <taxon>Ameiurus</taxon>
    </lineage>
</organism>
<protein>
    <submittedName>
        <fullName evidence="2">Uncharacterized protein</fullName>
    </submittedName>
</protein>
<feature type="compositionally biased region" description="Basic and acidic residues" evidence="1">
    <location>
        <begin position="28"/>
        <end position="39"/>
    </location>
</feature>
<feature type="region of interest" description="Disordered" evidence="1">
    <location>
        <begin position="10"/>
        <end position="39"/>
    </location>
</feature>
<reference evidence="2 3" key="1">
    <citation type="submission" date="2020-02" db="EMBL/GenBank/DDBJ databases">
        <title>A chromosome-scale genome assembly of the black bullhead catfish (Ameiurus melas).</title>
        <authorList>
            <person name="Wen M."/>
            <person name="Zham M."/>
            <person name="Cabau C."/>
            <person name="Klopp C."/>
            <person name="Donnadieu C."/>
            <person name="Roques C."/>
            <person name="Bouchez O."/>
            <person name="Lampietro C."/>
            <person name="Jouanno E."/>
            <person name="Herpin A."/>
            <person name="Louis A."/>
            <person name="Berthelot C."/>
            <person name="Parey E."/>
            <person name="Roest-Crollius H."/>
            <person name="Braasch I."/>
            <person name="Postlethwait J."/>
            <person name="Robinson-Rechavi M."/>
            <person name="Echchiki A."/>
            <person name="Begum T."/>
            <person name="Montfort J."/>
            <person name="Schartl M."/>
            <person name="Bobe J."/>
            <person name="Guiguen Y."/>
        </authorList>
    </citation>
    <scope>NUCLEOTIDE SEQUENCE [LARGE SCALE GENOMIC DNA]</scope>
    <source>
        <strain evidence="2">M_S1</strain>
        <tissue evidence="2">Blood</tissue>
    </source>
</reference>
<keyword evidence="3" id="KW-1185">Reference proteome</keyword>
<proteinExistence type="predicted"/>
<name>A0A7J6B4W9_AMEME</name>
<evidence type="ECO:0000313" key="3">
    <source>
        <dbReference type="Proteomes" id="UP000593565"/>
    </source>
</evidence>
<comment type="caution">
    <text evidence="2">The sequence shown here is derived from an EMBL/GenBank/DDBJ whole genome shotgun (WGS) entry which is preliminary data.</text>
</comment>
<dbReference type="EMBL" id="JAAGNN010000005">
    <property type="protein sequence ID" value="KAF4088778.1"/>
    <property type="molecule type" value="Genomic_DNA"/>
</dbReference>
<evidence type="ECO:0000313" key="2">
    <source>
        <dbReference type="EMBL" id="KAF4088778.1"/>
    </source>
</evidence>
<dbReference type="Proteomes" id="UP000593565">
    <property type="component" value="Unassembled WGS sequence"/>
</dbReference>
<feature type="compositionally biased region" description="Polar residues" evidence="1">
    <location>
        <begin position="18"/>
        <end position="27"/>
    </location>
</feature>
<gene>
    <name evidence="2" type="ORF">AMELA_G00058520</name>
</gene>
<sequence>MTILKEQLRQQLKETKSEGQSFSSKQQESQRKMEEERKRVSCLQVELVELKAKYEQKSREVTRVQEEL</sequence>